<dbReference type="PRINTS" id="PR00723">
    <property type="entry name" value="SUBTILISIN"/>
</dbReference>
<proteinExistence type="inferred from homology"/>
<dbReference type="AlphaFoldDB" id="A0AAX4HVC1"/>
<evidence type="ECO:0000313" key="9">
    <source>
        <dbReference type="EMBL" id="WQF74995.1"/>
    </source>
</evidence>
<evidence type="ECO:0000256" key="5">
    <source>
        <dbReference type="PROSITE-ProRule" id="PRU01240"/>
    </source>
</evidence>
<dbReference type="PROSITE" id="PS00138">
    <property type="entry name" value="SUBTILASE_SER"/>
    <property type="match status" value="1"/>
</dbReference>
<keyword evidence="7" id="KW-0732">Signal</keyword>
<evidence type="ECO:0000256" key="7">
    <source>
        <dbReference type="SAM" id="SignalP"/>
    </source>
</evidence>
<dbReference type="GeneID" id="87936512"/>
<feature type="domain" description="Peptidase S8/S53" evidence="8">
    <location>
        <begin position="375"/>
        <end position="614"/>
    </location>
</feature>
<evidence type="ECO:0000256" key="1">
    <source>
        <dbReference type="ARBA" id="ARBA00011073"/>
    </source>
</evidence>
<keyword evidence="3 5" id="KW-0378">Hydrolase</keyword>
<evidence type="ECO:0000256" key="2">
    <source>
        <dbReference type="ARBA" id="ARBA00022670"/>
    </source>
</evidence>
<dbReference type="InterPro" id="IPR050131">
    <property type="entry name" value="Peptidase_S8_subtilisin-like"/>
</dbReference>
<dbReference type="Pfam" id="PF00082">
    <property type="entry name" value="Peptidase_S8"/>
    <property type="match status" value="1"/>
</dbReference>
<reference evidence="10" key="1">
    <citation type="journal article" date="2023" name="bioRxiv">
        <title>Complete genome of the Medicago anthracnose fungus, Colletotrichum destructivum, reveals a mini-chromosome-like region within a core chromosome.</title>
        <authorList>
            <person name="Lapalu N."/>
            <person name="Simon A."/>
            <person name="Lu A."/>
            <person name="Plaumann P.-L."/>
            <person name="Amselem J."/>
            <person name="Pigne S."/>
            <person name="Auger A."/>
            <person name="Koch C."/>
            <person name="Dallery J.-F."/>
            <person name="O'Connell R.J."/>
        </authorList>
    </citation>
    <scope>NUCLEOTIDE SEQUENCE [LARGE SCALE GENOMIC DNA]</scope>
    <source>
        <strain evidence="10">CBS 520.97</strain>
    </source>
</reference>
<sequence>MLLETLAYWLMLSLALAQNSQSSHLYSFSSHSLKAASTFSYSVTRYSNYSVRSTALSKTSSKPSSISGPTSRSTSLSSQSSLPRSSSSGPASQPILLEPSSSASITVPPSSSLATTTTITSLAPPLTTSVSDGKTIAIALGAAAGAIVVVGGVGGGFVAFGSAAPIAVAAGQVLELRPHSNSNDGEDEPEMQTLSSISISLTTSEPTTSAPSSTTSSTSTFTSTSTSSALPSQPPANYVVFLRPEIAADPTQRADFEKFLDSFAEPDTLKDLAREFGSDEDIGVFVLDTTEDNATAISQDPRVQSIDLNSEAELIEPISPVASQQEEFTRETFDNVVLQFPSQNALNDLSLPLEANVDGVTPNDIPGYAFPAAAGKGVTIYILDTGGNPNHDEYTKAEGTKRWLFANEDKTESDDVGHGSCMQSLASGPLFGAAKAADIVIVKLGARSTMDNALFGLLLILQDVIQNKLQGKAVINMSIGYKLLVPSTNTQGRKPGFVQKDGIDGFRHALQLLIEQDVVVVTASGNDRDDPNAGEHITAFPAFFGRQIDIITVGAVDENGKRTYYSQGVPTELDTSAIGTATCASNKGNEDVELDGTSISTPFVTGMIATWLSDPQYKDRLQIPGEVAANVKKMVKELSYNRFGGGDTPVAWNGVDIFTCQSDSESSGSGPRKLRARAGKCAIKSTSTAITTSTQPAIPTSTAPAAPPVVAPSAPAVVPSATPTPAAPPPVPCYNFNINAYGYCCPGPNSPCEKDLGTCYLPFKGEGVGGGGDGRTTVPTGARCPPPPGAADSRW</sequence>
<dbReference type="EMBL" id="CP137305">
    <property type="protein sequence ID" value="WQF74995.1"/>
    <property type="molecule type" value="Genomic_DNA"/>
</dbReference>
<dbReference type="SUPFAM" id="SSF52743">
    <property type="entry name" value="Subtilisin-like"/>
    <property type="match status" value="1"/>
</dbReference>
<feature type="signal peptide" evidence="7">
    <location>
        <begin position="1"/>
        <end position="17"/>
    </location>
</feature>
<name>A0AAX4HVC1_9PEZI</name>
<dbReference type="InterPro" id="IPR023828">
    <property type="entry name" value="Peptidase_S8_Ser-AS"/>
</dbReference>
<feature type="active site" description="Charge relay system" evidence="5">
    <location>
        <position position="598"/>
    </location>
</feature>
<keyword evidence="4 5" id="KW-0720">Serine protease</keyword>
<dbReference type="InterPro" id="IPR000209">
    <property type="entry name" value="Peptidase_S8/S53_dom"/>
</dbReference>
<feature type="active site" description="Charge relay system" evidence="5">
    <location>
        <position position="418"/>
    </location>
</feature>
<gene>
    <name evidence="9" type="ORF">CDEST_00009</name>
</gene>
<dbReference type="PROSITE" id="PS51892">
    <property type="entry name" value="SUBTILASE"/>
    <property type="match status" value="1"/>
</dbReference>
<feature type="region of interest" description="Disordered" evidence="6">
    <location>
        <begin position="771"/>
        <end position="795"/>
    </location>
</feature>
<feature type="compositionally biased region" description="Low complexity" evidence="6">
    <location>
        <begin position="202"/>
        <end position="231"/>
    </location>
</feature>
<dbReference type="KEGG" id="cdet:87936512"/>
<comment type="similarity">
    <text evidence="1 5">Belongs to the peptidase S8 family.</text>
</comment>
<evidence type="ECO:0000256" key="4">
    <source>
        <dbReference type="ARBA" id="ARBA00022825"/>
    </source>
</evidence>
<dbReference type="Proteomes" id="UP001322277">
    <property type="component" value="Chromosome 1"/>
</dbReference>
<evidence type="ECO:0000259" key="8">
    <source>
        <dbReference type="Pfam" id="PF00082"/>
    </source>
</evidence>
<dbReference type="GO" id="GO:0004252">
    <property type="term" value="F:serine-type endopeptidase activity"/>
    <property type="evidence" value="ECO:0007669"/>
    <property type="project" value="UniProtKB-UniRule"/>
</dbReference>
<dbReference type="Gene3D" id="3.40.50.200">
    <property type="entry name" value="Peptidase S8/S53 domain"/>
    <property type="match status" value="1"/>
</dbReference>
<evidence type="ECO:0000256" key="3">
    <source>
        <dbReference type="ARBA" id="ARBA00022801"/>
    </source>
</evidence>
<organism evidence="9 10">
    <name type="scientific">Colletotrichum destructivum</name>
    <dbReference type="NCBI Taxonomy" id="34406"/>
    <lineage>
        <taxon>Eukaryota</taxon>
        <taxon>Fungi</taxon>
        <taxon>Dikarya</taxon>
        <taxon>Ascomycota</taxon>
        <taxon>Pezizomycotina</taxon>
        <taxon>Sordariomycetes</taxon>
        <taxon>Hypocreomycetidae</taxon>
        <taxon>Glomerellales</taxon>
        <taxon>Glomerellaceae</taxon>
        <taxon>Colletotrichum</taxon>
        <taxon>Colletotrichum destructivum species complex</taxon>
    </lineage>
</organism>
<dbReference type="InterPro" id="IPR036852">
    <property type="entry name" value="Peptidase_S8/S53_dom_sf"/>
</dbReference>
<protein>
    <submittedName>
        <fullName evidence="9">Peptidase S8/S53 domain, peptidase S8, subtilisin, Ser-active</fullName>
    </submittedName>
</protein>
<dbReference type="PANTHER" id="PTHR43806">
    <property type="entry name" value="PEPTIDASE S8"/>
    <property type="match status" value="1"/>
</dbReference>
<feature type="region of interest" description="Disordered" evidence="6">
    <location>
        <begin position="58"/>
        <end position="94"/>
    </location>
</feature>
<evidence type="ECO:0000256" key="6">
    <source>
        <dbReference type="SAM" id="MobiDB-lite"/>
    </source>
</evidence>
<dbReference type="PANTHER" id="PTHR43806:SF11">
    <property type="entry name" value="CEREVISIN-RELATED"/>
    <property type="match status" value="1"/>
</dbReference>
<keyword evidence="10" id="KW-1185">Reference proteome</keyword>
<feature type="region of interest" description="Disordered" evidence="6">
    <location>
        <begin position="202"/>
        <end position="234"/>
    </location>
</feature>
<evidence type="ECO:0000313" key="10">
    <source>
        <dbReference type="Proteomes" id="UP001322277"/>
    </source>
</evidence>
<dbReference type="InterPro" id="IPR015500">
    <property type="entry name" value="Peptidase_S8_subtilisin-rel"/>
</dbReference>
<feature type="chain" id="PRO_5043511722" evidence="7">
    <location>
        <begin position="18"/>
        <end position="795"/>
    </location>
</feature>
<dbReference type="RefSeq" id="XP_062772219.1">
    <property type="nucleotide sequence ID" value="XM_062916168.1"/>
</dbReference>
<feature type="active site" description="Charge relay system" evidence="5">
    <location>
        <position position="384"/>
    </location>
</feature>
<keyword evidence="2 5" id="KW-0645">Protease</keyword>
<accession>A0AAX4HVC1</accession>
<dbReference type="GO" id="GO:0006508">
    <property type="term" value="P:proteolysis"/>
    <property type="evidence" value="ECO:0007669"/>
    <property type="project" value="UniProtKB-KW"/>
</dbReference>